<gene>
    <name evidence="2" type="ORF">Tci_887433</name>
</gene>
<feature type="non-terminal residue" evidence="2">
    <location>
        <position position="1"/>
    </location>
</feature>
<feature type="region of interest" description="Disordered" evidence="1">
    <location>
        <begin position="42"/>
        <end position="87"/>
    </location>
</feature>
<accession>A0A699U6T8</accession>
<protein>
    <submittedName>
        <fullName evidence="2">Uncharacterized protein</fullName>
    </submittedName>
</protein>
<organism evidence="2">
    <name type="scientific">Tanacetum cinerariifolium</name>
    <name type="common">Dalmatian daisy</name>
    <name type="synonym">Chrysanthemum cinerariifolium</name>
    <dbReference type="NCBI Taxonomy" id="118510"/>
    <lineage>
        <taxon>Eukaryota</taxon>
        <taxon>Viridiplantae</taxon>
        <taxon>Streptophyta</taxon>
        <taxon>Embryophyta</taxon>
        <taxon>Tracheophyta</taxon>
        <taxon>Spermatophyta</taxon>
        <taxon>Magnoliopsida</taxon>
        <taxon>eudicotyledons</taxon>
        <taxon>Gunneridae</taxon>
        <taxon>Pentapetalae</taxon>
        <taxon>asterids</taxon>
        <taxon>campanulids</taxon>
        <taxon>Asterales</taxon>
        <taxon>Asteraceae</taxon>
        <taxon>Asteroideae</taxon>
        <taxon>Anthemideae</taxon>
        <taxon>Anthemidinae</taxon>
        <taxon>Tanacetum</taxon>
    </lineage>
</organism>
<dbReference type="AlphaFoldDB" id="A0A699U6T8"/>
<reference evidence="2" key="1">
    <citation type="journal article" date="2019" name="Sci. Rep.">
        <title>Draft genome of Tanacetum cinerariifolium, the natural source of mosquito coil.</title>
        <authorList>
            <person name="Yamashiro T."/>
            <person name="Shiraishi A."/>
            <person name="Satake H."/>
            <person name="Nakayama K."/>
        </authorList>
    </citation>
    <scope>NUCLEOTIDE SEQUENCE</scope>
</reference>
<name>A0A699U6T8_TANCI</name>
<sequence length="87" mass="10027">DLSKFQMKEILHDQMFESGSYRSHPDHATLYGALEVSMPCENKDELHDALATSHKRRHDDQDPPPPPPKESDQRKKKKHDYDASASK</sequence>
<evidence type="ECO:0000256" key="1">
    <source>
        <dbReference type="SAM" id="MobiDB-lite"/>
    </source>
</evidence>
<dbReference type="EMBL" id="BKCJ011286671">
    <property type="protein sequence ID" value="GFD15464.1"/>
    <property type="molecule type" value="Genomic_DNA"/>
</dbReference>
<comment type="caution">
    <text evidence="2">The sequence shown here is derived from an EMBL/GenBank/DDBJ whole genome shotgun (WGS) entry which is preliminary data.</text>
</comment>
<evidence type="ECO:0000313" key="2">
    <source>
        <dbReference type="EMBL" id="GFD15464.1"/>
    </source>
</evidence>
<proteinExistence type="predicted"/>